<dbReference type="Proteomes" id="UP000216021">
    <property type="component" value="Unassembled WGS sequence"/>
</dbReference>
<evidence type="ECO:0000256" key="4">
    <source>
        <dbReference type="ARBA" id="ARBA00022917"/>
    </source>
</evidence>
<dbReference type="GO" id="GO:0005829">
    <property type="term" value="C:cytosol"/>
    <property type="evidence" value="ECO:0007669"/>
    <property type="project" value="TreeGrafter"/>
</dbReference>
<dbReference type="InterPro" id="IPR001412">
    <property type="entry name" value="aa-tRNA-synth_I_CS"/>
</dbReference>
<protein>
    <recommendedName>
        <fullName evidence="8">Methionyl/Leucyl tRNA synthetase domain-containing protein</fullName>
    </recommendedName>
</protein>
<feature type="domain" description="Methionyl/Leucyl tRNA synthetase" evidence="8">
    <location>
        <begin position="6"/>
        <end position="375"/>
    </location>
</feature>
<dbReference type="Pfam" id="PF09334">
    <property type="entry name" value="tRNA-synt_1g"/>
    <property type="match status" value="1"/>
</dbReference>
<dbReference type="GO" id="GO:0005524">
    <property type="term" value="F:ATP binding"/>
    <property type="evidence" value="ECO:0007669"/>
    <property type="project" value="UniProtKB-KW"/>
</dbReference>
<dbReference type="SUPFAM" id="SSF52374">
    <property type="entry name" value="Nucleotidylyl transferase"/>
    <property type="match status" value="1"/>
</dbReference>
<dbReference type="PROSITE" id="PS00178">
    <property type="entry name" value="AA_TRNA_LIGASE_I"/>
    <property type="match status" value="1"/>
</dbReference>
<name>A0A1S8CQX3_9GAMM</name>
<dbReference type="GO" id="GO:0006431">
    <property type="term" value="P:methionyl-tRNA aminoacylation"/>
    <property type="evidence" value="ECO:0007669"/>
    <property type="project" value="TreeGrafter"/>
</dbReference>
<proteinExistence type="inferred from homology"/>
<gene>
    <name evidence="9" type="ORF">BMI79_01665</name>
</gene>
<evidence type="ECO:0000313" key="10">
    <source>
        <dbReference type="Proteomes" id="UP000216021"/>
    </source>
</evidence>
<evidence type="ECO:0000256" key="2">
    <source>
        <dbReference type="ARBA" id="ARBA00022741"/>
    </source>
</evidence>
<dbReference type="Gene3D" id="2.20.28.20">
    <property type="entry name" value="Methionyl-tRNA synthetase, Zn-domain"/>
    <property type="match status" value="1"/>
</dbReference>
<dbReference type="AlphaFoldDB" id="A0A1S8CQX3"/>
<evidence type="ECO:0000256" key="6">
    <source>
        <dbReference type="ARBA" id="ARBA00047364"/>
    </source>
</evidence>
<dbReference type="STRING" id="2034155.BMI79_01665"/>
<dbReference type="InterPro" id="IPR015413">
    <property type="entry name" value="Methionyl/Leucyl_tRNA_Synth"/>
</dbReference>
<comment type="catalytic activity">
    <reaction evidence="6">
        <text>tRNA(Met) + L-methionine + ATP = L-methionyl-tRNA(Met) + AMP + diphosphate</text>
        <dbReference type="Rhea" id="RHEA:13481"/>
        <dbReference type="Rhea" id="RHEA-COMP:9667"/>
        <dbReference type="Rhea" id="RHEA-COMP:9698"/>
        <dbReference type="ChEBI" id="CHEBI:30616"/>
        <dbReference type="ChEBI" id="CHEBI:33019"/>
        <dbReference type="ChEBI" id="CHEBI:57844"/>
        <dbReference type="ChEBI" id="CHEBI:78442"/>
        <dbReference type="ChEBI" id="CHEBI:78530"/>
        <dbReference type="ChEBI" id="CHEBI:456215"/>
        <dbReference type="EC" id="6.1.1.10"/>
    </reaction>
</comment>
<keyword evidence="5 7" id="KW-0030">Aminoacyl-tRNA synthetase</keyword>
<reference evidence="9 10" key="1">
    <citation type="submission" date="2016-11" db="EMBL/GenBank/DDBJ databases">
        <title>Rahnella oryzae sp. nov., isolated from rice root.</title>
        <authorList>
            <person name="Zhang X.-X."/>
            <person name="Zhang J."/>
        </authorList>
    </citation>
    <scope>NUCLEOTIDE SEQUENCE [LARGE SCALE GENOMIC DNA]</scope>
    <source>
        <strain evidence="9 10">J11-6</strain>
    </source>
</reference>
<comment type="caution">
    <text evidence="9">The sequence shown here is derived from an EMBL/GenBank/DDBJ whole genome shotgun (WGS) entry which is preliminary data.</text>
</comment>
<keyword evidence="10" id="KW-1185">Reference proteome</keyword>
<keyword evidence="1 7" id="KW-0436">Ligase</keyword>
<evidence type="ECO:0000256" key="5">
    <source>
        <dbReference type="ARBA" id="ARBA00023146"/>
    </source>
</evidence>
<evidence type="ECO:0000313" key="9">
    <source>
        <dbReference type="EMBL" id="OMQ27061.1"/>
    </source>
</evidence>
<sequence>MSGQFIVTITPPTPNGDLHIGHIAGPFLSADVFTRTQRLKGARCYLVSYSDDYQSYLKRKALESGINEVTLAKVNSAKIQESLRMTDIHIDHWLESYENRHFEDAVQMLYEFGLEHNLIELKTSLVPYCEHCQIWGYEAFARGGCNHCGNSSDPSQCEFCAMAPDSPEMTDLRCTLCNQSLVYKSVERMFLKLPMVAQALRTHLEKAPMRTQLRTWLNDAFERGLTDWGITRPGESGLKLYKNEAHRVHTWFMGQAGYFAALKELSEQSASPQDAYELLFDPTTHVVNFLGMDCSYSHVLAYPAQVLLDQRFKFKNVFYTNAFLKLDGIDFSTSRSHAIWVRDLVSDACVDSVRFYVSLVTPEEQSENFSVEAFWAWRKHIFGELLPQIVSAISVPDVSRKMPHPLMLSEHETDLIRQWQKGAQHDDFSMKSIASVLMQLLEIIEVQLNAGEQPRNCIVLFALLSEPTMPRLSQALQQQLGFDERTAFNALLGLRQVSKDE</sequence>
<dbReference type="InterPro" id="IPR014729">
    <property type="entry name" value="Rossmann-like_a/b/a_fold"/>
</dbReference>
<keyword evidence="2 7" id="KW-0547">Nucleotide-binding</keyword>
<dbReference type="Gene3D" id="3.40.50.620">
    <property type="entry name" value="HUPs"/>
    <property type="match status" value="1"/>
</dbReference>
<keyword evidence="4 7" id="KW-0648">Protein biosynthesis</keyword>
<accession>A0A1S8CQX3</accession>
<evidence type="ECO:0000256" key="7">
    <source>
        <dbReference type="RuleBase" id="RU363039"/>
    </source>
</evidence>
<dbReference type="NCBIfam" id="NF008859">
    <property type="entry name" value="PRK11893.2-1"/>
    <property type="match status" value="1"/>
</dbReference>
<comment type="similarity">
    <text evidence="7">Belongs to the class-I aminoacyl-tRNA synthetase family.</text>
</comment>
<dbReference type="PANTHER" id="PTHR45765:SF1">
    <property type="entry name" value="METHIONINE--TRNA LIGASE, CYTOPLASMIC"/>
    <property type="match status" value="1"/>
</dbReference>
<dbReference type="GO" id="GO:0004825">
    <property type="term" value="F:methionine-tRNA ligase activity"/>
    <property type="evidence" value="ECO:0007669"/>
    <property type="project" value="UniProtKB-EC"/>
</dbReference>
<evidence type="ECO:0000259" key="8">
    <source>
        <dbReference type="Pfam" id="PF09334"/>
    </source>
</evidence>
<organism evidence="9 10">
    <name type="scientific">Serratia oryzae</name>
    <dbReference type="NCBI Taxonomy" id="2034155"/>
    <lineage>
        <taxon>Bacteria</taxon>
        <taxon>Pseudomonadati</taxon>
        <taxon>Pseudomonadota</taxon>
        <taxon>Gammaproteobacteria</taxon>
        <taxon>Enterobacterales</taxon>
        <taxon>Yersiniaceae</taxon>
        <taxon>Serratia</taxon>
    </lineage>
</organism>
<dbReference type="InterPro" id="IPR023458">
    <property type="entry name" value="Met-tRNA_ligase_1"/>
</dbReference>
<evidence type="ECO:0000256" key="1">
    <source>
        <dbReference type="ARBA" id="ARBA00022598"/>
    </source>
</evidence>
<dbReference type="PANTHER" id="PTHR45765">
    <property type="entry name" value="METHIONINE--TRNA LIGASE"/>
    <property type="match status" value="1"/>
</dbReference>
<dbReference type="EMBL" id="MOXD01000001">
    <property type="protein sequence ID" value="OMQ27061.1"/>
    <property type="molecule type" value="Genomic_DNA"/>
</dbReference>
<evidence type="ECO:0000256" key="3">
    <source>
        <dbReference type="ARBA" id="ARBA00022840"/>
    </source>
</evidence>
<dbReference type="InterPro" id="IPR029038">
    <property type="entry name" value="MetRS_Zn"/>
</dbReference>
<keyword evidence="3 7" id="KW-0067">ATP-binding</keyword>